<dbReference type="GeneID" id="19943164"/>
<dbReference type="Gene3D" id="3.80.10.10">
    <property type="entry name" value="Ribonuclease Inhibitor"/>
    <property type="match status" value="1"/>
</dbReference>
<dbReference type="InParanoid" id="T0SCK4"/>
<dbReference type="VEuPathDB" id="FungiDB:SDRG_02437"/>
<name>T0SCK4_SAPDV</name>
<dbReference type="EMBL" id="JH767136">
    <property type="protein sequence ID" value="EQC40547.1"/>
    <property type="molecule type" value="Genomic_DNA"/>
</dbReference>
<keyword evidence="2" id="KW-1185">Reference proteome</keyword>
<dbReference type="OrthoDB" id="423607at2759"/>
<protein>
    <recommendedName>
        <fullName evidence="3">F-box domain-containing protein</fullName>
    </recommendedName>
</protein>
<organism evidence="1 2">
    <name type="scientific">Saprolegnia diclina (strain VS20)</name>
    <dbReference type="NCBI Taxonomy" id="1156394"/>
    <lineage>
        <taxon>Eukaryota</taxon>
        <taxon>Sar</taxon>
        <taxon>Stramenopiles</taxon>
        <taxon>Oomycota</taxon>
        <taxon>Saprolegniomycetes</taxon>
        <taxon>Saprolegniales</taxon>
        <taxon>Saprolegniaceae</taxon>
        <taxon>Saprolegnia</taxon>
    </lineage>
</organism>
<proteinExistence type="predicted"/>
<dbReference type="SUPFAM" id="SSF52047">
    <property type="entry name" value="RNI-like"/>
    <property type="match status" value="1"/>
</dbReference>
<sequence>MSRPRGNPEAVGSTPELLQHIATFVQHGPTLLELAGALPPAAMSPGIAALSALCSTPTVHVAWPRISVLGTTSEATKQHLANIDALGAIVSDAAALGSALAACPRLRMVTTLRAEATKDFAAIAEIFAHMPLGQLTELTMRGQYPASVASAVAAMLAQGRCRRLHLVDTTFNNASIEDVRRLCEAIASCDSLHDLVLKNDSLNLDASQNTHDDMRFKVVAHTLRSADTVSPEQCLVFQDGSAADIARFRTMLLNTQRLTHVEERLLVHVANDRLLQPCLGRLTSLCMPLSGVEPDVWPVRFLEMLPHLGSLKQLELQHATVHGDFQRELALGLGHCTQLQYLDVAAPGLYEAMWLAQLPCPKLNALRVRFRQGPSKDLVRLVKTIAVALYSLRWLCLEKVSWPKPDRARNIKTLAADNVTLEYIARDVDLTHQRRTYNYWDAKSTGHKGLVVFAYEE</sequence>
<dbReference type="Proteomes" id="UP000030762">
    <property type="component" value="Unassembled WGS sequence"/>
</dbReference>
<dbReference type="InterPro" id="IPR032675">
    <property type="entry name" value="LRR_dom_sf"/>
</dbReference>
<dbReference type="AlphaFoldDB" id="T0SCK4"/>
<evidence type="ECO:0008006" key="3">
    <source>
        <dbReference type="Google" id="ProtNLM"/>
    </source>
</evidence>
<evidence type="ECO:0000313" key="1">
    <source>
        <dbReference type="EMBL" id="EQC40547.1"/>
    </source>
</evidence>
<gene>
    <name evidence="1" type="ORF">SDRG_02437</name>
</gene>
<reference evidence="1 2" key="1">
    <citation type="submission" date="2012-04" db="EMBL/GenBank/DDBJ databases">
        <title>The Genome Sequence of Saprolegnia declina VS20.</title>
        <authorList>
            <consortium name="The Broad Institute Genome Sequencing Platform"/>
            <person name="Russ C."/>
            <person name="Nusbaum C."/>
            <person name="Tyler B."/>
            <person name="van West P."/>
            <person name="Dieguez-Uribeondo J."/>
            <person name="de Bruijn I."/>
            <person name="Tripathy S."/>
            <person name="Jiang R."/>
            <person name="Young S.K."/>
            <person name="Zeng Q."/>
            <person name="Gargeya S."/>
            <person name="Fitzgerald M."/>
            <person name="Haas B."/>
            <person name="Abouelleil A."/>
            <person name="Alvarado L."/>
            <person name="Arachchi H.M."/>
            <person name="Berlin A."/>
            <person name="Chapman S.B."/>
            <person name="Goldberg J."/>
            <person name="Griggs A."/>
            <person name="Gujja S."/>
            <person name="Hansen M."/>
            <person name="Howarth C."/>
            <person name="Imamovic A."/>
            <person name="Larimer J."/>
            <person name="McCowen C."/>
            <person name="Montmayeur A."/>
            <person name="Murphy C."/>
            <person name="Neiman D."/>
            <person name="Pearson M."/>
            <person name="Priest M."/>
            <person name="Roberts A."/>
            <person name="Saif S."/>
            <person name="Shea T."/>
            <person name="Sisk P."/>
            <person name="Sykes S."/>
            <person name="Wortman J."/>
            <person name="Nusbaum C."/>
            <person name="Birren B."/>
        </authorList>
    </citation>
    <scope>NUCLEOTIDE SEQUENCE [LARGE SCALE GENOMIC DNA]</scope>
    <source>
        <strain evidence="1 2">VS20</strain>
    </source>
</reference>
<dbReference type="OMA" id="DASQNTH"/>
<evidence type="ECO:0000313" key="2">
    <source>
        <dbReference type="Proteomes" id="UP000030762"/>
    </source>
</evidence>
<accession>T0SCK4</accession>
<dbReference type="RefSeq" id="XP_008606246.1">
    <property type="nucleotide sequence ID" value="XM_008608024.1"/>
</dbReference>